<comment type="caution">
    <text evidence="1">The sequence shown here is derived from an EMBL/GenBank/DDBJ whole genome shotgun (WGS) entry which is preliminary data.</text>
</comment>
<proteinExistence type="predicted"/>
<accession>A0ABD3NQU4</accession>
<organism evidence="1 2">
    <name type="scientific">Cyclotella atomus</name>
    <dbReference type="NCBI Taxonomy" id="382360"/>
    <lineage>
        <taxon>Eukaryota</taxon>
        <taxon>Sar</taxon>
        <taxon>Stramenopiles</taxon>
        <taxon>Ochrophyta</taxon>
        <taxon>Bacillariophyta</taxon>
        <taxon>Coscinodiscophyceae</taxon>
        <taxon>Thalassiosirophycidae</taxon>
        <taxon>Stephanodiscales</taxon>
        <taxon>Stephanodiscaceae</taxon>
        <taxon>Cyclotella</taxon>
    </lineage>
</organism>
<gene>
    <name evidence="1" type="ORF">ACHAWO_006996</name>
</gene>
<keyword evidence="2" id="KW-1185">Reference proteome</keyword>
<dbReference type="EMBL" id="JALLPJ020001002">
    <property type="protein sequence ID" value="KAL3778159.1"/>
    <property type="molecule type" value="Genomic_DNA"/>
</dbReference>
<evidence type="ECO:0000313" key="2">
    <source>
        <dbReference type="Proteomes" id="UP001530400"/>
    </source>
</evidence>
<protein>
    <submittedName>
        <fullName evidence="1">Uncharacterized protein</fullName>
    </submittedName>
</protein>
<dbReference type="Proteomes" id="UP001530400">
    <property type="component" value="Unassembled WGS sequence"/>
</dbReference>
<name>A0ABD3NQU4_9STRA</name>
<dbReference type="AlphaFoldDB" id="A0ABD3NQU4"/>
<reference evidence="1 2" key="1">
    <citation type="submission" date="2024-10" db="EMBL/GenBank/DDBJ databases">
        <title>Updated reference genomes for cyclostephanoid diatoms.</title>
        <authorList>
            <person name="Roberts W.R."/>
            <person name="Alverson A.J."/>
        </authorList>
    </citation>
    <scope>NUCLEOTIDE SEQUENCE [LARGE SCALE GENOMIC DNA]</scope>
    <source>
        <strain evidence="1 2">AJA010-31</strain>
    </source>
</reference>
<sequence length="142" mass="16417">MNSPEMSSKLLRGCGNVYLLCMFSRKIAGRVQGIRHFPSRVFAKMVHTQGLECTIHARKSNELELPPSTSNEETTKQLYLRKTRLIQLGKSEEIKRFDAVREKHIYSLDSMIRYACERTSAAGVVAWVEQQHHHNHNTKYKT</sequence>
<evidence type="ECO:0000313" key="1">
    <source>
        <dbReference type="EMBL" id="KAL3778159.1"/>
    </source>
</evidence>